<dbReference type="EMBL" id="CP063408">
    <property type="protein sequence ID" value="QSZ34594.1"/>
    <property type="molecule type" value="Genomic_DNA"/>
</dbReference>
<name>A0A8A3PHV3_9HELO</name>
<dbReference type="Proteomes" id="UP000672032">
    <property type="component" value="Chromosome 4"/>
</dbReference>
<feature type="region of interest" description="Disordered" evidence="1">
    <location>
        <begin position="399"/>
        <end position="421"/>
    </location>
</feature>
<feature type="compositionally biased region" description="Basic residues" evidence="1">
    <location>
        <begin position="50"/>
        <end position="64"/>
    </location>
</feature>
<feature type="region of interest" description="Disordered" evidence="1">
    <location>
        <begin position="165"/>
        <end position="186"/>
    </location>
</feature>
<proteinExistence type="predicted"/>
<dbReference type="AlphaFoldDB" id="A0A8A3PHV3"/>
<organism evidence="2 3">
    <name type="scientific">Monilinia vaccinii-corymbosi</name>
    <dbReference type="NCBI Taxonomy" id="61207"/>
    <lineage>
        <taxon>Eukaryota</taxon>
        <taxon>Fungi</taxon>
        <taxon>Dikarya</taxon>
        <taxon>Ascomycota</taxon>
        <taxon>Pezizomycotina</taxon>
        <taxon>Leotiomycetes</taxon>
        <taxon>Helotiales</taxon>
        <taxon>Sclerotiniaceae</taxon>
        <taxon>Monilinia</taxon>
    </lineage>
</organism>
<feature type="compositionally biased region" description="Low complexity" evidence="1">
    <location>
        <begin position="167"/>
        <end position="177"/>
    </location>
</feature>
<feature type="compositionally biased region" description="Low complexity" evidence="1">
    <location>
        <begin position="16"/>
        <end position="46"/>
    </location>
</feature>
<keyword evidence="3" id="KW-1185">Reference proteome</keyword>
<evidence type="ECO:0000313" key="3">
    <source>
        <dbReference type="Proteomes" id="UP000672032"/>
    </source>
</evidence>
<gene>
    <name evidence="2" type="ORF">DSL72_006188</name>
</gene>
<dbReference type="OrthoDB" id="3560502at2759"/>
<evidence type="ECO:0000313" key="2">
    <source>
        <dbReference type="EMBL" id="QSZ34594.1"/>
    </source>
</evidence>
<evidence type="ECO:0000256" key="1">
    <source>
        <dbReference type="SAM" id="MobiDB-lite"/>
    </source>
</evidence>
<feature type="region of interest" description="Disordered" evidence="1">
    <location>
        <begin position="1"/>
        <end position="78"/>
    </location>
</feature>
<accession>A0A8A3PHV3</accession>
<reference evidence="2" key="1">
    <citation type="submission" date="2020-10" db="EMBL/GenBank/DDBJ databases">
        <title>Genome Sequence of Monilinia vaccinii-corymbosi Sheds Light on Mummy Berry Disease Infection of Blueberry and Mating Type.</title>
        <authorList>
            <person name="Yow A.G."/>
            <person name="Zhang Y."/>
            <person name="Bansal K."/>
            <person name="Eacker S.M."/>
            <person name="Sullivan S."/>
            <person name="Liachko I."/>
            <person name="Cubeta M.A."/>
            <person name="Rollins J.A."/>
            <person name="Ashrafi H."/>
        </authorList>
    </citation>
    <scope>NUCLEOTIDE SEQUENCE</scope>
    <source>
        <strain evidence="2">RL-1</strain>
    </source>
</reference>
<protein>
    <submittedName>
        <fullName evidence="2">Uncharacterized protein</fullName>
    </submittedName>
</protein>
<sequence>MPPQPKTPMQARRGGSNSNSKSTSTSKKPNTSTATKTPTTSTTTAPNPHPTKKRGPAKGTKHQHIPAPSFPIKPSNNWYENDEEECQCSSLDDDNAVAGNGRKHESRGVCEAERIRKVHVYICMSVILSSPHTTTLFIGPDVQPFTIYTDLLKLHTPYFSENIQLASSTPGTTSTSTDIKTRKPSSFPLPDFKIPKKVKVDEQSNQDSEQQLEIMLVSKREDCFPPGDVQGDVKGEVNLNTEEEINQEPNFKVEAVQPDRERPEIKREPTSHIWNTTANSVSRIANKRTSNRIRIFPKHPRNQKRVHRSSSRLQVSHHYPPQLRTFPLLDHDWNTNPLPKPACRTPQRTPYNQYPYNPPRLCPNHQIRSIRSIRSIHPTNLAQSPTHDIQQIAYTSRRSPNLFPHTHLQHTPQNMRRLRRE</sequence>